<keyword evidence="3" id="KW-0276">Fatty acid metabolism</keyword>
<dbReference type="InParanoid" id="D4H8Q3"/>
<dbReference type="Gene3D" id="3.40.50.12780">
    <property type="entry name" value="N-terminal domain of ligase-like"/>
    <property type="match status" value="1"/>
</dbReference>
<dbReference type="InterPro" id="IPR042099">
    <property type="entry name" value="ANL_N_sf"/>
</dbReference>
<dbReference type="EMBL" id="CP001968">
    <property type="protein sequence ID" value="ADD68402.1"/>
    <property type="molecule type" value="Genomic_DNA"/>
</dbReference>
<dbReference type="PANTHER" id="PTHR43859">
    <property type="entry name" value="ACYL-ACTIVATING ENZYME"/>
    <property type="match status" value="1"/>
</dbReference>
<dbReference type="RefSeq" id="WP_013010915.1">
    <property type="nucleotide sequence ID" value="NC_013943.1"/>
</dbReference>
<name>D4H8Q3_DENA2</name>
<dbReference type="CDD" id="cd12119">
    <property type="entry name" value="ttLC_FACS_AlkK_like"/>
    <property type="match status" value="1"/>
</dbReference>
<keyword evidence="4" id="KW-0443">Lipid metabolism</keyword>
<evidence type="ECO:0000256" key="4">
    <source>
        <dbReference type="ARBA" id="ARBA00023098"/>
    </source>
</evidence>
<evidence type="ECO:0000313" key="7">
    <source>
        <dbReference type="EMBL" id="ADD68402.1"/>
    </source>
</evidence>
<evidence type="ECO:0000259" key="6">
    <source>
        <dbReference type="Pfam" id="PF13193"/>
    </source>
</evidence>
<proteinExistence type="inferred from homology"/>
<comment type="similarity">
    <text evidence="1">Belongs to the ATP-dependent AMP-binding enzyme family.</text>
</comment>
<sequence length="545" mass="61460">MDNLISQTPSAYPFPMLIKNLIQTPLVRNSKNEITYRGEMRYTYADLYKRVCKLANALTDIGVKQGDTVAVMDYDSTRYLEFYFAVPMIGAVLHTVNIRLSPEQIFFTIDHAEDDIIFVHEDLVSLIESVKGRIATVKDYYLLCETEKIPETNLGFAGEYESLIADKPDTYDFPDFDENTRATTFYTTGTTGMPKGVYFSHRQLVMHTLALSSTFGSINTHGTFRRDDVYMPITPMFHVHAWGFPYVATYTGVKQVYPGRYAPDTLLKLIISEKVTFSHCVPTILHMLLSSPLAEKSDLSKWKVIIGGAALSKTLCLRAIEKGIDIFGGYGLSETCPVLSLAHLTEDMLELDNEKQAEIRTYTGTPMSFVDIQIADEDMNFLPWDGESTGEIVVRAPWLTQGYFKDVKSSENLWRGGYMHTGDVAFGTPDGYLRITDRAKDVIKIGGEWVSSLELEDIFNHHSDVAEVAVIGVQDNKWGERPLALIVLKPEKIVTEKELLNHAKDYIKKGVLGREGMLVKVRIIESIDKTSVGKIDKKLLRLKYT</sequence>
<feature type="domain" description="AMP-binding enzyme C-terminal" evidence="6">
    <location>
        <begin position="454"/>
        <end position="534"/>
    </location>
</feature>
<evidence type="ECO:0000256" key="3">
    <source>
        <dbReference type="ARBA" id="ARBA00022832"/>
    </source>
</evidence>
<dbReference type="HOGENOM" id="CLU_000022_59_5_0"/>
<dbReference type="GO" id="GO:0006631">
    <property type="term" value="P:fatty acid metabolic process"/>
    <property type="evidence" value="ECO:0007669"/>
    <property type="project" value="UniProtKB-KW"/>
</dbReference>
<dbReference type="InterPro" id="IPR025110">
    <property type="entry name" value="AMP-bd_C"/>
</dbReference>
<dbReference type="STRING" id="522772.Dacet_1636"/>
<dbReference type="eggNOG" id="COG0318">
    <property type="taxonomic scope" value="Bacteria"/>
</dbReference>
<dbReference type="GO" id="GO:0016874">
    <property type="term" value="F:ligase activity"/>
    <property type="evidence" value="ECO:0007669"/>
    <property type="project" value="UniProtKB-KW"/>
</dbReference>
<gene>
    <name evidence="7" type="ordered locus">Dacet_1636</name>
</gene>
<evidence type="ECO:0000256" key="1">
    <source>
        <dbReference type="ARBA" id="ARBA00006432"/>
    </source>
</evidence>
<evidence type="ECO:0000256" key="2">
    <source>
        <dbReference type="ARBA" id="ARBA00022598"/>
    </source>
</evidence>
<organism evidence="7 8">
    <name type="scientific">Denitrovibrio acetiphilus (strain DSM 12809 / NBRC 114555 / N2460)</name>
    <dbReference type="NCBI Taxonomy" id="522772"/>
    <lineage>
        <taxon>Bacteria</taxon>
        <taxon>Pseudomonadati</taxon>
        <taxon>Deferribacterota</taxon>
        <taxon>Deferribacteres</taxon>
        <taxon>Deferribacterales</taxon>
        <taxon>Geovibrionaceae</taxon>
        <taxon>Denitrovibrio</taxon>
    </lineage>
</organism>
<protein>
    <submittedName>
        <fullName evidence="7">AMP-dependent synthetase and ligase</fullName>
    </submittedName>
</protein>
<dbReference type="NCBIfam" id="NF004837">
    <property type="entry name" value="PRK06187.1"/>
    <property type="match status" value="1"/>
</dbReference>
<dbReference type="PANTHER" id="PTHR43859:SF4">
    <property type="entry name" value="BUTANOATE--COA LIGASE AAE1-RELATED"/>
    <property type="match status" value="1"/>
</dbReference>
<feature type="domain" description="AMP-dependent synthetase/ligase" evidence="5">
    <location>
        <begin position="36"/>
        <end position="404"/>
    </location>
</feature>
<reference evidence="7 8" key="1">
    <citation type="journal article" date="2010" name="Stand. Genomic Sci.">
        <title>Complete genome sequence of Denitrovibrio acetiphilus type strain (N2460).</title>
        <authorList>
            <person name="Kiss H."/>
            <person name="Lang E."/>
            <person name="Lapidus A."/>
            <person name="Copeland A."/>
            <person name="Nolan M."/>
            <person name="Glavina Del Rio T."/>
            <person name="Chen F."/>
            <person name="Lucas S."/>
            <person name="Tice H."/>
            <person name="Cheng J.F."/>
            <person name="Han C."/>
            <person name="Goodwin L."/>
            <person name="Pitluck S."/>
            <person name="Liolios K."/>
            <person name="Pati A."/>
            <person name="Ivanova N."/>
            <person name="Mavromatis K."/>
            <person name="Chen A."/>
            <person name="Palaniappan K."/>
            <person name="Land M."/>
            <person name="Hauser L."/>
            <person name="Chang Y.J."/>
            <person name="Jeffries C.D."/>
            <person name="Detter J.C."/>
            <person name="Brettin T."/>
            <person name="Spring S."/>
            <person name="Rohde M."/>
            <person name="Goker M."/>
            <person name="Woyke T."/>
            <person name="Bristow J."/>
            <person name="Eisen J.A."/>
            <person name="Markowitz V."/>
            <person name="Hugenholtz P."/>
            <person name="Kyrpides N.C."/>
            <person name="Klenk H.P."/>
        </authorList>
    </citation>
    <scope>NUCLEOTIDE SEQUENCE [LARGE SCALE GENOMIC DNA]</scope>
    <source>
        <strain evidence="8">DSM 12809 / NBRC 114555 / N2460</strain>
    </source>
</reference>
<evidence type="ECO:0000259" key="5">
    <source>
        <dbReference type="Pfam" id="PF00501"/>
    </source>
</evidence>
<dbReference type="AlphaFoldDB" id="D4H8Q3"/>
<dbReference type="InterPro" id="IPR000873">
    <property type="entry name" value="AMP-dep_synth/lig_dom"/>
</dbReference>
<evidence type="ECO:0000313" key="8">
    <source>
        <dbReference type="Proteomes" id="UP000002012"/>
    </source>
</evidence>
<dbReference type="SUPFAM" id="SSF56801">
    <property type="entry name" value="Acetyl-CoA synthetase-like"/>
    <property type="match status" value="1"/>
</dbReference>
<dbReference type="InterPro" id="IPR045851">
    <property type="entry name" value="AMP-bd_C_sf"/>
</dbReference>
<dbReference type="PaxDb" id="522772-Dacet_1636"/>
<dbReference type="Pfam" id="PF00501">
    <property type="entry name" value="AMP-binding"/>
    <property type="match status" value="1"/>
</dbReference>
<accession>D4H8Q3</accession>
<dbReference type="KEGG" id="dap:Dacet_1636"/>
<dbReference type="Gene3D" id="3.30.300.30">
    <property type="match status" value="1"/>
</dbReference>
<keyword evidence="2 7" id="KW-0436">Ligase</keyword>
<dbReference type="Pfam" id="PF13193">
    <property type="entry name" value="AMP-binding_C"/>
    <property type="match status" value="1"/>
</dbReference>
<dbReference type="Proteomes" id="UP000002012">
    <property type="component" value="Chromosome"/>
</dbReference>
<keyword evidence="8" id="KW-1185">Reference proteome</keyword>